<organism evidence="1 2">
    <name type="scientific">Pleurodeles waltl</name>
    <name type="common">Iberian ribbed newt</name>
    <dbReference type="NCBI Taxonomy" id="8319"/>
    <lineage>
        <taxon>Eukaryota</taxon>
        <taxon>Metazoa</taxon>
        <taxon>Chordata</taxon>
        <taxon>Craniata</taxon>
        <taxon>Vertebrata</taxon>
        <taxon>Euteleostomi</taxon>
        <taxon>Amphibia</taxon>
        <taxon>Batrachia</taxon>
        <taxon>Caudata</taxon>
        <taxon>Salamandroidea</taxon>
        <taxon>Salamandridae</taxon>
        <taxon>Pleurodelinae</taxon>
        <taxon>Pleurodeles</taxon>
    </lineage>
</organism>
<gene>
    <name evidence="1" type="ORF">NDU88_003020</name>
</gene>
<proteinExistence type="predicted"/>
<comment type="caution">
    <text evidence="1">The sequence shown here is derived from an EMBL/GenBank/DDBJ whole genome shotgun (WGS) entry which is preliminary data.</text>
</comment>
<reference evidence="1" key="1">
    <citation type="journal article" date="2022" name="bioRxiv">
        <title>Sequencing and chromosome-scale assembly of the giantPleurodeles waltlgenome.</title>
        <authorList>
            <person name="Brown T."/>
            <person name="Elewa A."/>
            <person name="Iarovenko S."/>
            <person name="Subramanian E."/>
            <person name="Araus A.J."/>
            <person name="Petzold A."/>
            <person name="Susuki M."/>
            <person name="Suzuki K.-i.T."/>
            <person name="Hayashi T."/>
            <person name="Toyoda A."/>
            <person name="Oliveira C."/>
            <person name="Osipova E."/>
            <person name="Leigh N.D."/>
            <person name="Simon A."/>
            <person name="Yun M.H."/>
        </authorList>
    </citation>
    <scope>NUCLEOTIDE SEQUENCE</scope>
    <source>
        <strain evidence="1">20211129_DDA</strain>
        <tissue evidence="1">Liver</tissue>
    </source>
</reference>
<evidence type="ECO:0000313" key="2">
    <source>
        <dbReference type="Proteomes" id="UP001066276"/>
    </source>
</evidence>
<dbReference type="AlphaFoldDB" id="A0AAV7WRK9"/>
<dbReference type="Proteomes" id="UP001066276">
    <property type="component" value="Chromosome 1_1"/>
</dbReference>
<protein>
    <submittedName>
        <fullName evidence="1">Uncharacterized protein</fullName>
    </submittedName>
</protein>
<keyword evidence="2" id="KW-1185">Reference proteome</keyword>
<evidence type="ECO:0000313" key="1">
    <source>
        <dbReference type="EMBL" id="KAJ1215411.1"/>
    </source>
</evidence>
<dbReference type="EMBL" id="JANPWB010000001">
    <property type="protein sequence ID" value="KAJ1215411.1"/>
    <property type="molecule type" value="Genomic_DNA"/>
</dbReference>
<accession>A0AAV7WRK9</accession>
<name>A0AAV7WRK9_PLEWA</name>
<sequence>MLEILAEEAEIACIRVNQHCGLDEPEAGALGAAPAGRLGRGGVRSGHGDTAEDGGGRQTARVCVGRRCMGEVPDGGVPMLEILAEEAEIACIRVNQHCGLDEPEAGALGAAPAGRLGRGGVRSGHGDTAEDGGGRQTARVCVGRRCMGEVPDGGVPMLEILAEEAEIACICVNQHCGLDEPEAGALGAAPAGRLGHGGVRSGHGDTAEDGGGRQTARVCVGRRCMGEVPDGG</sequence>